<organism evidence="6 7">
    <name type="scientific">Paenibacillus antri</name>
    <dbReference type="NCBI Taxonomy" id="2582848"/>
    <lineage>
        <taxon>Bacteria</taxon>
        <taxon>Bacillati</taxon>
        <taxon>Bacillota</taxon>
        <taxon>Bacilli</taxon>
        <taxon>Bacillales</taxon>
        <taxon>Paenibacillaceae</taxon>
        <taxon>Paenibacillus</taxon>
    </lineage>
</organism>
<comment type="caution">
    <text evidence="6">The sequence shown here is derived from an EMBL/GenBank/DDBJ whole genome shotgun (WGS) entry which is preliminary data.</text>
</comment>
<dbReference type="Gene3D" id="3.40.190.10">
    <property type="entry name" value="Periplasmic binding protein-like II"/>
    <property type="match status" value="2"/>
</dbReference>
<dbReference type="AlphaFoldDB" id="A0A5R9G7W6"/>
<dbReference type="InterPro" id="IPR006059">
    <property type="entry name" value="SBP"/>
</dbReference>
<dbReference type="GO" id="GO:1901982">
    <property type="term" value="F:maltose binding"/>
    <property type="evidence" value="ECO:0007669"/>
    <property type="project" value="TreeGrafter"/>
</dbReference>
<feature type="region of interest" description="Disordered" evidence="4">
    <location>
        <begin position="32"/>
        <end position="54"/>
    </location>
</feature>
<feature type="chain" id="PRO_5039312434" evidence="5">
    <location>
        <begin position="26"/>
        <end position="464"/>
    </location>
</feature>
<dbReference type="GO" id="GO:0015768">
    <property type="term" value="P:maltose transport"/>
    <property type="evidence" value="ECO:0007669"/>
    <property type="project" value="TreeGrafter"/>
</dbReference>
<dbReference type="SUPFAM" id="SSF53850">
    <property type="entry name" value="Periplasmic binding protein-like II"/>
    <property type="match status" value="1"/>
</dbReference>
<sequence length="464" mass="50799">MLHMKKMSAKLLLAAVMGTTLVLSACSGGSGGGGTGGDAASGSESKSDGGAAATNDAPKEKVVVDFWVNQFEESTSAWFKKWVEEFNKTHEHIEVKLTIVPGDAWDQKMKAAQAAGKAPQVYTRDYGKIVPAAMQGQFMPLDEYVDPAIWADLYPNVEQFVLYKDKHYAYPMLVEPSAVLYYRKDLFQAAGLDPANPPKTWDELIDAGKKLTKDGVYGLHIASNAVEFSWTTWGLQMNSGHQAISEDWSKANLDAHYESLIAFYKRLYDEKVAPAQALNGYTDMADFGQGKVAMSVNGSWGIGQLRNDYKDILPNVGVAPMPTPDGDGTKPSATLGGWSFVMDGKAKNPKEAGEFISWFLAGDPEIMVDYFRTSQFSKFPPRKSVDEAINADPQAQSDEVRKMIAEKIVPYSLAEPTYDWAISFAFGSAIERAIQGQSPAEALAQAEKEINEFIAKNDYASKKP</sequence>
<keyword evidence="3 5" id="KW-0732">Signal</keyword>
<evidence type="ECO:0000313" key="7">
    <source>
        <dbReference type="Proteomes" id="UP000309676"/>
    </source>
</evidence>
<keyword evidence="2" id="KW-0813">Transport</keyword>
<keyword evidence="7" id="KW-1185">Reference proteome</keyword>
<gene>
    <name evidence="6" type="ORF">FE782_24360</name>
</gene>
<evidence type="ECO:0000256" key="4">
    <source>
        <dbReference type="SAM" id="MobiDB-lite"/>
    </source>
</evidence>
<dbReference type="PROSITE" id="PS51257">
    <property type="entry name" value="PROKAR_LIPOPROTEIN"/>
    <property type="match status" value="1"/>
</dbReference>
<feature type="signal peptide" evidence="5">
    <location>
        <begin position="1"/>
        <end position="25"/>
    </location>
</feature>
<evidence type="ECO:0000256" key="2">
    <source>
        <dbReference type="ARBA" id="ARBA00022448"/>
    </source>
</evidence>
<dbReference type="GO" id="GO:0042956">
    <property type="term" value="P:maltodextrin transmembrane transport"/>
    <property type="evidence" value="ECO:0007669"/>
    <property type="project" value="TreeGrafter"/>
</dbReference>
<dbReference type="EMBL" id="VCIW01000020">
    <property type="protein sequence ID" value="TLS49528.1"/>
    <property type="molecule type" value="Genomic_DNA"/>
</dbReference>
<comment type="similarity">
    <text evidence="1">Belongs to the bacterial solute-binding protein 1 family.</text>
</comment>
<evidence type="ECO:0000256" key="5">
    <source>
        <dbReference type="SAM" id="SignalP"/>
    </source>
</evidence>
<protein>
    <submittedName>
        <fullName evidence="6">ABC transporter substrate-binding protein</fullName>
    </submittedName>
</protein>
<dbReference type="GO" id="GO:0055052">
    <property type="term" value="C:ATP-binding cassette (ABC) transporter complex, substrate-binding subunit-containing"/>
    <property type="evidence" value="ECO:0007669"/>
    <property type="project" value="TreeGrafter"/>
</dbReference>
<evidence type="ECO:0000256" key="1">
    <source>
        <dbReference type="ARBA" id="ARBA00008520"/>
    </source>
</evidence>
<dbReference type="OrthoDB" id="9808332at2"/>
<dbReference type="Proteomes" id="UP000309676">
    <property type="component" value="Unassembled WGS sequence"/>
</dbReference>
<evidence type="ECO:0000256" key="3">
    <source>
        <dbReference type="ARBA" id="ARBA00022729"/>
    </source>
</evidence>
<dbReference type="PANTHER" id="PTHR30061">
    <property type="entry name" value="MALTOSE-BINDING PERIPLASMIC PROTEIN"/>
    <property type="match status" value="1"/>
</dbReference>
<proteinExistence type="inferred from homology"/>
<reference evidence="6 7" key="1">
    <citation type="submission" date="2019-05" db="EMBL/GenBank/DDBJ databases">
        <authorList>
            <person name="Narsing Rao M.P."/>
            <person name="Li W.J."/>
        </authorList>
    </citation>
    <scope>NUCLEOTIDE SEQUENCE [LARGE SCALE GENOMIC DNA]</scope>
    <source>
        <strain evidence="6 7">SYSU_K30003</strain>
    </source>
</reference>
<dbReference type="Pfam" id="PF01547">
    <property type="entry name" value="SBP_bac_1"/>
    <property type="match status" value="1"/>
</dbReference>
<evidence type="ECO:0000313" key="6">
    <source>
        <dbReference type="EMBL" id="TLS49528.1"/>
    </source>
</evidence>
<dbReference type="CDD" id="cd14748">
    <property type="entry name" value="PBP2_UgpB"/>
    <property type="match status" value="1"/>
</dbReference>
<name>A0A5R9G7W6_9BACL</name>
<dbReference type="PANTHER" id="PTHR30061:SF50">
    <property type="entry name" value="MALTOSE_MALTODEXTRIN-BINDING PERIPLASMIC PROTEIN"/>
    <property type="match status" value="1"/>
</dbReference>
<accession>A0A5R9G7W6</accession>